<dbReference type="SUPFAM" id="SSF103473">
    <property type="entry name" value="MFS general substrate transporter"/>
    <property type="match status" value="1"/>
</dbReference>
<dbReference type="GO" id="GO:0016020">
    <property type="term" value="C:membrane"/>
    <property type="evidence" value="ECO:0007669"/>
    <property type="project" value="UniProtKB-SubCell"/>
</dbReference>
<evidence type="ECO:0000259" key="3">
    <source>
        <dbReference type="PROSITE" id="PS50850"/>
    </source>
</evidence>
<protein>
    <submittedName>
        <fullName evidence="4">Solute carrier family 22 member 18-like</fullName>
    </submittedName>
</protein>
<comment type="subcellular location">
    <subcellularLocation>
        <location evidence="1">Membrane</location>
        <topology evidence="1">Multi-pass membrane protein</topology>
    </subcellularLocation>
</comment>
<feature type="transmembrane region" description="Helical" evidence="2">
    <location>
        <begin position="98"/>
        <end position="116"/>
    </location>
</feature>
<feature type="domain" description="Major facilitator superfamily (MFS) profile" evidence="3">
    <location>
        <begin position="61"/>
        <end position="186"/>
    </location>
</feature>
<feature type="transmembrane region" description="Helical" evidence="2">
    <location>
        <begin position="128"/>
        <end position="152"/>
    </location>
</feature>
<keyword evidence="2" id="KW-0812">Transmembrane</keyword>
<dbReference type="AlphaFoldDB" id="A0AAV4HLR2"/>
<comment type="caution">
    <text evidence="4">The sequence shown here is derived from an EMBL/GenBank/DDBJ whole genome shotgun (WGS) entry which is preliminary data.</text>
</comment>
<keyword evidence="2" id="KW-0472">Membrane</keyword>
<dbReference type="InterPro" id="IPR036259">
    <property type="entry name" value="MFS_trans_sf"/>
</dbReference>
<keyword evidence="5" id="KW-1185">Reference proteome</keyword>
<evidence type="ECO:0000256" key="1">
    <source>
        <dbReference type="ARBA" id="ARBA00004141"/>
    </source>
</evidence>
<evidence type="ECO:0000313" key="5">
    <source>
        <dbReference type="Proteomes" id="UP000762676"/>
    </source>
</evidence>
<organism evidence="4 5">
    <name type="scientific">Elysia marginata</name>
    <dbReference type="NCBI Taxonomy" id="1093978"/>
    <lineage>
        <taxon>Eukaryota</taxon>
        <taxon>Metazoa</taxon>
        <taxon>Spiralia</taxon>
        <taxon>Lophotrochozoa</taxon>
        <taxon>Mollusca</taxon>
        <taxon>Gastropoda</taxon>
        <taxon>Heterobranchia</taxon>
        <taxon>Euthyneura</taxon>
        <taxon>Panpulmonata</taxon>
        <taxon>Sacoglossa</taxon>
        <taxon>Placobranchoidea</taxon>
        <taxon>Plakobranchidae</taxon>
        <taxon>Elysia</taxon>
    </lineage>
</organism>
<dbReference type="Pfam" id="PF07690">
    <property type="entry name" value="MFS_1"/>
    <property type="match status" value="1"/>
</dbReference>
<dbReference type="EMBL" id="BMAT01002092">
    <property type="protein sequence ID" value="GFR98816.1"/>
    <property type="molecule type" value="Genomic_DNA"/>
</dbReference>
<name>A0AAV4HLR2_9GAST</name>
<evidence type="ECO:0000313" key="4">
    <source>
        <dbReference type="EMBL" id="GFR98816.1"/>
    </source>
</evidence>
<evidence type="ECO:0000256" key="2">
    <source>
        <dbReference type="SAM" id="Phobius"/>
    </source>
</evidence>
<accession>A0AAV4HLR2</accession>
<dbReference type="Proteomes" id="UP000762676">
    <property type="component" value="Unassembled WGS sequence"/>
</dbReference>
<gene>
    <name evidence="4" type="ORF">ElyMa_001028700</name>
</gene>
<dbReference type="PROSITE" id="PS50850">
    <property type="entry name" value="MFS"/>
    <property type="match status" value="1"/>
</dbReference>
<feature type="transmembrane region" description="Helical" evidence="2">
    <location>
        <begin position="61"/>
        <end position="78"/>
    </location>
</feature>
<dbReference type="GO" id="GO:0005635">
    <property type="term" value="C:nuclear envelope"/>
    <property type="evidence" value="ECO:0007669"/>
    <property type="project" value="TreeGrafter"/>
</dbReference>
<keyword evidence="2" id="KW-1133">Transmembrane helix</keyword>
<dbReference type="PANTHER" id="PTHR24002:SF3">
    <property type="entry name" value="SOLUTE CARRIER FAMILY 22 MEMBER 18"/>
    <property type="match status" value="1"/>
</dbReference>
<sequence>MSILRERFSSTSAELSSKKAGTMSSFSVETGSDNIDEGTSTDNKMDENHSVTLFGRRFNRFVMVTHINIFLYSCGFWVQQAVFPYLTKQLGADPVTFGYLQTTFAVVQLAGGPLFGRFGDLFGSRQAMMLAFASASLSYFLLFISSSIPLLFVSRLPSVFMHAMQGEQSGNTSLALKARPELESWG</sequence>
<dbReference type="InterPro" id="IPR020846">
    <property type="entry name" value="MFS_dom"/>
</dbReference>
<reference evidence="4 5" key="1">
    <citation type="journal article" date="2021" name="Elife">
        <title>Chloroplast acquisition without the gene transfer in kleptoplastic sea slugs, Plakobranchus ocellatus.</title>
        <authorList>
            <person name="Maeda T."/>
            <person name="Takahashi S."/>
            <person name="Yoshida T."/>
            <person name="Shimamura S."/>
            <person name="Takaki Y."/>
            <person name="Nagai Y."/>
            <person name="Toyoda A."/>
            <person name="Suzuki Y."/>
            <person name="Arimoto A."/>
            <person name="Ishii H."/>
            <person name="Satoh N."/>
            <person name="Nishiyama T."/>
            <person name="Hasebe M."/>
            <person name="Maruyama T."/>
            <person name="Minagawa J."/>
            <person name="Obokata J."/>
            <person name="Shigenobu S."/>
        </authorList>
    </citation>
    <scope>NUCLEOTIDE SEQUENCE [LARGE SCALE GENOMIC DNA]</scope>
</reference>
<proteinExistence type="predicted"/>
<dbReference type="GO" id="GO:0022857">
    <property type="term" value="F:transmembrane transporter activity"/>
    <property type="evidence" value="ECO:0007669"/>
    <property type="project" value="InterPro"/>
</dbReference>
<dbReference type="Gene3D" id="1.20.1250.20">
    <property type="entry name" value="MFS general substrate transporter like domains"/>
    <property type="match status" value="1"/>
</dbReference>
<dbReference type="InterPro" id="IPR011701">
    <property type="entry name" value="MFS"/>
</dbReference>
<dbReference type="PANTHER" id="PTHR24002">
    <property type="entry name" value="SOLUTE CARRIER FAMILY 22 MEMBER 18"/>
    <property type="match status" value="1"/>
</dbReference>